<evidence type="ECO:0000313" key="2">
    <source>
        <dbReference type="Proteomes" id="UP001642484"/>
    </source>
</evidence>
<name>A0ABP0PSU5_9DINO</name>
<dbReference type="Gene3D" id="1.10.10.10">
    <property type="entry name" value="Winged helix-like DNA-binding domain superfamily/Winged helix DNA-binding domain"/>
    <property type="match status" value="1"/>
</dbReference>
<reference evidence="1 2" key="1">
    <citation type="submission" date="2024-02" db="EMBL/GenBank/DDBJ databases">
        <authorList>
            <person name="Chen Y."/>
            <person name="Shah S."/>
            <person name="Dougan E. K."/>
            <person name="Thang M."/>
            <person name="Chan C."/>
        </authorList>
    </citation>
    <scope>NUCLEOTIDE SEQUENCE [LARGE SCALE GENOMIC DNA]</scope>
</reference>
<dbReference type="SUPFAM" id="SSF46785">
    <property type="entry name" value="Winged helix' DNA-binding domain"/>
    <property type="match status" value="1"/>
</dbReference>
<dbReference type="Pfam" id="PF05158">
    <property type="entry name" value="RNA_pol_Rpc34"/>
    <property type="match status" value="1"/>
</dbReference>
<proteinExistence type="predicted"/>
<dbReference type="InterPro" id="IPR007832">
    <property type="entry name" value="RNA_pol_Rpc34"/>
</dbReference>
<dbReference type="PANTHER" id="PTHR12780">
    <property type="entry name" value="RNA POLYMERASE III DNA DIRECTED , 39KD SUBUNIT-RELATED"/>
    <property type="match status" value="1"/>
</dbReference>
<dbReference type="Proteomes" id="UP001642484">
    <property type="component" value="Unassembled WGS sequence"/>
</dbReference>
<dbReference type="EMBL" id="CAXAMN010023583">
    <property type="protein sequence ID" value="CAK9078682.1"/>
    <property type="molecule type" value="Genomic_DNA"/>
</dbReference>
<sequence length="264" mass="30182">MLWSDCWRQVYQQIEKAGDKGAWSKSLKDQTKLQQHTITKATKELIKLQLIKEVKSVHNRNRKVFMLYDLEPSKEVSGGTWYKDGEFNSSYVETLREHCLAFLAQHPRPATQADLHRYVMQHPGPQIPTEEDILSIMKTLELDEDVTSVRTASGQKVFVKRRAGHFQRPFDIFAARLPRFLQPAGEMEGSMVVPCLCCPLRNECKAPLSAAAKRRKPSRFGSKRSFGRDTSAIVQLLLLFCDVERDLNASCNGKQTWLVEDALE</sequence>
<dbReference type="GO" id="GO:0000428">
    <property type="term" value="C:DNA-directed RNA polymerase complex"/>
    <property type="evidence" value="ECO:0007669"/>
    <property type="project" value="UniProtKB-KW"/>
</dbReference>
<dbReference type="InterPro" id="IPR016049">
    <property type="entry name" value="RNA_pol_Rpc34-like"/>
</dbReference>
<organism evidence="1 2">
    <name type="scientific">Durusdinium trenchii</name>
    <dbReference type="NCBI Taxonomy" id="1381693"/>
    <lineage>
        <taxon>Eukaryota</taxon>
        <taxon>Sar</taxon>
        <taxon>Alveolata</taxon>
        <taxon>Dinophyceae</taxon>
        <taxon>Suessiales</taxon>
        <taxon>Symbiodiniaceae</taxon>
        <taxon>Durusdinium</taxon>
    </lineage>
</organism>
<evidence type="ECO:0000313" key="1">
    <source>
        <dbReference type="EMBL" id="CAK9078682.1"/>
    </source>
</evidence>
<keyword evidence="2" id="KW-1185">Reference proteome</keyword>
<dbReference type="InterPro" id="IPR036388">
    <property type="entry name" value="WH-like_DNA-bd_sf"/>
</dbReference>
<comment type="caution">
    <text evidence="1">The sequence shown here is derived from an EMBL/GenBank/DDBJ whole genome shotgun (WGS) entry which is preliminary data.</text>
</comment>
<protein>
    <submittedName>
        <fullName evidence="1">Uncharacterized protein</fullName>
    </submittedName>
</protein>
<accession>A0ABP0PSU5</accession>
<gene>
    <name evidence="1" type="ORF">CCMP2556_LOCUS38794</name>
</gene>
<dbReference type="InterPro" id="IPR036390">
    <property type="entry name" value="WH_DNA-bd_sf"/>
</dbReference>